<evidence type="ECO:0000313" key="1">
    <source>
        <dbReference type="EMBL" id="MBX58802.1"/>
    </source>
</evidence>
<protein>
    <submittedName>
        <fullName evidence="1">Uncharacterized protein</fullName>
    </submittedName>
</protein>
<dbReference type="AlphaFoldDB" id="A0A2P2PVN9"/>
<reference evidence="1" key="1">
    <citation type="submission" date="2018-02" db="EMBL/GenBank/DDBJ databases">
        <title>Rhizophora mucronata_Transcriptome.</title>
        <authorList>
            <person name="Meera S.P."/>
            <person name="Sreeshan A."/>
            <person name="Augustine A."/>
        </authorList>
    </citation>
    <scope>NUCLEOTIDE SEQUENCE</scope>
    <source>
        <tissue evidence="1">Leaf</tissue>
    </source>
</reference>
<accession>A0A2P2PVN9</accession>
<proteinExistence type="predicted"/>
<name>A0A2P2PVN9_RHIMU</name>
<sequence>MFRSGLFIFFPIPRDLRCVLTVGNIAFYLYVILKACSLCLGCGPTVRNTHRLVNFNFSALVACWVCFSTHMQ</sequence>
<dbReference type="EMBL" id="GGEC01078318">
    <property type="protein sequence ID" value="MBX58802.1"/>
    <property type="molecule type" value="Transcribed_RNA"/>
</dbReference>
<organism evidence="1">
    <name type="scientific">Rhizophora mucronata</name>
    <name type="common">Asiatic mangrove</name>
    <dbReference type="NCBI Taxonomy" id="61149"/>
    <lineage>
        <taxon>Eukaryota</taxon>
        <taxon>Viridiplantae</taxon>
        <taxon>Streptophyta</taxon>
        <taxon>Embryophyta</taxon>
        <taxon>Tracheophyta</taxon>
        <taxon>Spermatophyta</taxon>
        <taxon>Magnoliopsida</taxon>
        <taxon>eudicotyledons</taxon>
        <taxon>Gunneridae</taxon>
        <taxon>Pentapetalae</taxon>
        <taxon>rosids</taxon>
        <taxon>fabids</taxon>
        <taxon>Malpighiales</taxon>
        <taxon>Rhizophoraceae</taxon>
        <taxon>Rhizophora</taxon>
    </lineage>
</organism>